<dbReference type="PANTHER" id="PTHR31407">
    <property type="match status" value="1"/>
</dbReference>
<dbReference type="GO" id="GO:0005509">
    <property type="term" value="F:calcium ion binding"/>
    <property type="evidence" value="ECO:0007669"/>
    <property type="project" value="InterPro"/>
</dbReference>
<feature type="domain" description="Cathepsin propeptide inhibitor" evidence="2">
    <location>
        <begin position="48"/>
        <end position="104"/>
    </location>
</feature>
<dbReference type="InterPro" id="IPR016123">
    <property type="entry name" value="Mog1/PsbP_a/b/a-sand"/>
</dbReference>
<protein>
    <recommendedName>
        <fullName evidence="2">Cathepsin propeptide inhibitor domain-containing protein</fullName>
    </recommendedName>
</protein>
<dbReference type="EMBL" id="BPVZ01000100">
    <property type="protein sequence ID" value="GKV33387.1"/>
    <property type="molecule type" value="Genomic_DNA"/>
</dbReference>
<dbReference type="PANTHER" id="PTHR31407:SF17">
    <property type="entry name" value="PSBP DOMAIN-CONTAINING PROTEIN 3, CHLOROPLASTIC"/>
    <property type="match status" value="1"/>
</dbReference>
<dbReference type="InterPro" id="IPR002683">
    <property type="entry name" value="PsbP_C"/>
</dbReference>
<proteinExistence type="predicted"/>
<sequence>MAMPSSSKIFLIAFSMSLLSFSSLARGYSIVGYWPDDLTSMDKLMELFESWMDKHGKIYETIEEKLRKFDVFKDNVNHIDETNKRVSNYWLELNEFADLTHEKFKNMYLGLKQDLAGRRRWPAGNGDFTCKDVVDLPKDITMAAVSSLQRCFSPPVNKKGLKSPNPFPKTISFLLGSVSSGVNQWRRRPFLCCCNNFSQPEEEKKLVCMEEGDELGTKRRQVMIQMGFATFSLPPIVFVSNAMAEIGIPQDFRPYTDDMNKFKIMIPQDWQVGMGEPNGFKSVTAFYPEKTSSSNVSVVITGIGPDFTRMESFGKVDEFADTLVSGLDRSWQRPPGVAAKLIDCKSANGFYYIEYTLQSPGESKKHLFTAIGMAFNGWYNRLYTVTGQFVEEEAQTYGPQIEKTVASFRFI</sequence>
<name>A0AAV5L9E6_9ROSI</name>
<evidence type="ECO:0000313" key="3">
    <source>
        <dbReference type="EMBL" id="GKV33387.1"/>
    </source>
</evidence>
<dbReference type="GO" id="GO:0015979">
    <property type="term" value="P:photosynthesis"/>
    <property type="evidence" value="ECO:0007669"/>
    <property type="project" value="InterPro"/>
</dbReference>
<gene>
    <name evidence="3" type="ORF">SLEP1_g41904</name>
</gene>
<dbReference type="AlphaFoldDB" id="A0AAV5L9E6"/>
<dbReference type="SMART" id="SM00848">
    <property type="entry name" value="Inhibitor_I29"/>
    <property type="match status" value="1"/>
</dbReference>
<dbReference type="InterPro" id="IPR038765">
    <property type="entry name" value="Papain-like_cys_pep_sf"/>
</dbReference>
<organism evidence="3 4">
    <name type="scientific">Rubroshorea leprosula</name>
    <dbReference type="NCBI Taxonomy" id="152421"/>
    <lineage>
        <taxon>Eukaryota</taxon>
        <taxon>Viridiplantae</taxon>
        <taxon>Streptophyta</taxon>
        <taxon>Embryophyta</taxon>
        <taxon>Tracheophyta</taxon>
        <taxon>Spermatophyta</taxon>
        <taxon>Magnoliopsida</taxon>
        <taxon>eudicotyledons</taxon>
        <taxon>Gunneridae</taxon>
        <taxon>Pentapetalae</taxon>
        <taxon>rosids</taxon>
        <taxon>malvids</taxon>
        <taxon>Malvales</taxon>
        <taxon>Dipterocarpaceae</taxon>
        <taxon>Rubroshorea</taxon>
    </lineage>
</organism>
<keyword evidence="1" id="KW-0732">Signal</keyword>
<dbReference type="Pfam" id="PF08246">
    <property type="entry name" value="Inhibitor_I29"/>
    <property type="match status" value="1"/>
</dbReference>
<dbReference type="Gene3D" id="3.40.1000.10">
    <property type="entry name" value="Mog1/PsbP, alpha/beta/alpha sandwich"/>
    <property type="match status" value="1"/>
</dbReference>
<dbReference type="SUPFAM" id="SSF55724">
    <property type="entry name" value="Mog1p/PsbP-like"/>
    <property type="match status" value="1"/>
</dbReference>
<dbReference type="GO" id="GO:0009654">
    <property type="term" value="C:photosystem II oxygen evolving complex"/>
    <property type="evidence" value="ECO:0007669"/>
    <property type="project" value="InterPro"/>
</dbReference>
<dbReference type="GO" id="GO:0019898">
    <property type="term" value="C:extrinsic component of membrane"/>
    <property type="evidence" value="ECO:0007669"/>
    <property type="project" value="InterPro"/>
</dbReference>
<evidence type="ECO:0000259" key="2">
    <source>
        <dbReference type="SMART" id="SM00848"/>
    </source>
</evidence>
<feature type="chain" id="PRO_5043630010" description="Cathepsin propeptide inhibitor domain-containing protein" evidence="1">
    <location>
        <begin position="28"/>
        <end position="411"/>
    </location>
</feature>
<dbReference type="InterPro" id="IPR013201">
    <property type="entry name" value="Prot_inhib_I29"/>
</dbReference>
<comment type="caution">
    <text evidence="3">The sequence shown here is derived from an EMBL/GenBank/DDBJ whole genome shotgun (WGS) entry which is preliminary data.</text>
</comment>
<accession>A0AAV5L9E6</accession>
<dbReference type="SUPFAM" id="SSF54001">
    <property type="entry name" value="Cysteine proteinases"/>
    <property type="match status" value="1"/>
</dbReference>
<dbReference type="Proteomes" id="UP001054252">
    <property type="component" value="Unassembled WGS sequence"/>
</dbReference>
<evidence type="ECO:0000256" key="1">
    <source>
        <dbReference type="SAM" id="SignalP"/>
    </source>
</evidence>
<dbReference type="Gene3D" id="1.10.287.2250">
    <property type="match status" value="1"/>
</dbReference>
<reference evidence="3 4" key="1">
    <citation type="journal article" date="2021" name="Commun. Biol.">
        <title>The genome of Shorea leprosula (Dipterocarpaceae) highlights the ecological relevance of drought in aseasonal tropical rainforests.</title>
        <authorList>
            <person name="Ng K.K.S."/>
            <person name="Kobayashi M.J."/>
            <person name="Fawcett J.A."/>
            <person name="Hatakeyama M."/>
            <person name="Paape T."/>
            <person name="Ng C.H."/>
            <person name="Ang C.C."/>
            <person name="Tnah L.H."/>
            <person name="Lee C.T."/>
            <person name="Nishiyama T."/>
            <person name="Sese J."/>
            <person name="O'Brien M.J."/>
            <person name="Copetti D."/>
            <person name="Mohd Noor M.I."/>
            <person name="Ong R.C."/>
            <person name="Putra M."/>
            <person name="Sireger I.Z."/>
            <person name="Indrioko S."/>
            <person name="Kosugi Y."/>
            <person name="Izuno A."/>
            <person name="Isagi Y."/>
            <person name="Lee S.L."/>
            <person name="Shimizu K.K."/>
        </authorList>
    </citation>
    <scope>NUCLEOTIDE SEQUENCE [LARGE SCALE GENOMIC DNA]</scope>
    <source>
        <strain evidence="3">214</strain>
    </source>
</reference>
<feature type="signal peptide" evidence="1">
    <location>
        <begin position="1"/>
        <end position="27"/>
    </location>
</feature>
<dbReference type="Pfam" id="PF01789">
    <property type="entry name" value="PsbP"/>
    <property type="match status" value="1"/>
</dbReference>
<keyword evidence="4" id="KW-1185">Reference proteome</keyword>
<evidence type="ECO:0000313" key="4">
    <source>
        <dbReference type="Proteomes" id="UP001054252"/>
    </source>
</evidence>